<accession>A0A3A3YZ65</accession>
<feature type="compositionally biased region" description="Basic and acidic residues" evidence="1">
    <location>
        <begin position="108"/>
        <end position="118"/>
    </location>
</feature>
<dbReference type="InterPro" id="IPR011613">
    <property type="entry name" value="GH15-like"/>
</dbReference>
<dbReference type="InterPro" id="IPR008928">
    <property type="entry name" value="6-hairpin_glycosidase_sf"/>
</dbReference>
<feature type="region of interest" description="Disordered" evidence="1">
    <location>
        <begin position="96"/>
        <end position="119"/>
    </location>
</feature>
<feature type="domain" description="Trehalase-like N-terminal" evidence="3">
    <location>
        <begin position="4"/>
        <end position="96"/>
    </location>
</feature>
<evidence type="ECO:0000259" key="2">
    <source>
        <dbReference type="Pfam" id="PF00723"/>
    </source>
</evidence>
<evidence type="ECO:0000256" key="1">
    <source>
        <dbReference type="SAM" id="MobiDB-lite"/>
    </source>
</evidence>
<dbReference type="EMBL" id="QZEZ01000004">
    <property type="protein sequence ID" value="RJK96040.1"/>
    <property type="molecule type" value="Genomic_DNA"/>
</dbReference>
<feature type="domain" description="GH15-like" evidence="2">
    <location>
        <begin position="244"/>
        <end position="558"/>
    </location>
</feature>
<dbReference type="InterPro" id="IPR012341">
    <property type="entry name" value="6hp_glycosidase-like_sf"/>
</dbReference>
<dbReference type="InterPro" id="IPR045582">
    <property type="entry name" value="Trehalase-like_N"/>
</dbReference>
<dbReference type="SUPFAM" id="SSF48208">
    <property type="entry name" value="Six-hairpin glycosidases"/>
    <property type="match status" value="1"/>
</dbReference>
<dbReference type="OrthoDB" id="3902805at2"/>
<dbReference type="RefSeq" id="WP_119950466.1">
    <property type="nucleotide sequence ID" value="NZ_QZEZ01000004.1"/>
</dbReference>
<evidence type="ECO:0000313" key="5">
    <source>
        <dbReference type="Proteomes" id="UP000265614"/>
    </source>
</evidence>
<dbReference type="Proteomes" id="UP000265614">
    <property type="component" value="Unassembled WGS sequence"/>
</dbReference>
<evidence type="ECO:0000313" key="4">
    <source>
        <dbReference type="EMBL" id="RJK96040.1"/>
    </source>
</evidence>
<dbReference type="Gene3D" id="1.50.10.10">
    <property type="match status" value="1"/>
</dbReference>
<dbReference type="PANTHER" id="PTHR31616">
    <property type="entry name" value="TREHALASE"/>
    <property type="match status" value="1"/>
</dbReference>
<protein>
    <submittedName>
        <fullName evidence="4">Glycoside hydrolase family 15 protein</fullName>
    </submittedName>
</protein>
<sequence>MTRHPIDGHGFLSDTHTTALVAPDGGLDWFCTPCADGPSLFARVLDGDRGGSWRLRVEGGRVTGQRYEEGTLVLVTAWEGPEGAAEVVDLLAVDSPVDAGDDGGADGGAHDGGRLREDDAPDELDAQHLLLRLVRVVQGRVRMVTEVDARPDYARSAPDWRADGGAWVEGVSGVRLHSDVEHRLEDGVLRAEVELGEGEGATWSLGYDDDAPPCGSLARARELLGLTCRAWRAWGAGGVAYDGPGREAVARSALVLRALSFDETGALLAAPTTSLPEHLGGPRNWDYRYTWHRDASLHVLALGMLGHERMGRRYGRFLIERCVRPGERLRPMAGLRGEQSGEEHELEHLAGYAGSRPVRCGNEAFDQVQHDTYGHVLDAAHAHLRLTGGLEPGGWEALREVVDVACRDWSRPDHGLWEMRGAARHFVNSKVMTWVCLDRGIRMAEALHDASAPLDAWREARDAVHAEVLERGWDEDQGAFTMAYDEPALDASLLRIPLVGFLPGTDPRVVSTVDRIAEGLGEGPALVRRYDTDVVDDGVDGPEGAFLLSSFEMVSALVVTGRRALAEERFAWLLEHAGPLGLYAEQMDPDGTALGNYPQAFTHLGLIEAAVTLARDAAGEDLGPWSLRPSAR</sequence>
<keyword evidence="5" id="KW-1185">Reference proteome</keyword>
<dbReference type="Pfam" id="PF19291">
    <property type="entry name" value="TREH_N"/>
    <property type="match status" value="1"/>
</dbReference>
<proteinExistence type="predicted"/>
<organism evidence="4 5">
    <name type="scientific">Vallicoccus soli</name>
    <dbReference type="NCBI Taxonomy" id="2339232"/>
    <lineage>
        <taxon>Bacteria</taxon>
        <taxon>Bacillati</taxon>
        <taxon>Actinomycetota</taxon>
        <taxon>Actinomycetes</taxon>
        <taxon>Motilibacterales</taxon>
        <taxon>Vallicoccaceae</taxon>
        <taxon>Vallicoccus</taxon>
    </lineage>
</organism>
<keyword evidence="4" id="KW-0378">Hydrolase</keyword>
<reference evidence="4 5" key="1">
    <citation type="submission" date="2018-09" db="EMBL/GenBank/DDBJ databases">
        <title>YIM 75000 draft genome.</title>
        <authorList>
            <person name="Tang S."/>
            <person name="Feng Y."/>
        </authorList>
    </citation>
    <scope>NUCLEOTIDE SEQUENCE [LARGE SCALE GENOMIC DNA]</scope>
    <source>
        <strain evidence="4 5">YIM 75000</strain>
    </source>
</reference>
<dbReference type="Pfam" id="PF00723">
    <property type="entry name" value="Glyco_hydro_15"/>
    <property type="match status" value="1"/>
</dbReference>
<name>A0A3A3YZ65_9ACTN</name>
<dbReference type="GO" id="GO:0015927">
    <property type="term" value="F:trehalase activity"/>
    <property type="evidence" value="ECO:0007669"/>
    <property type="project" value="TreeGrafter"/>
</dbReference>
<dbReference type="GO" id="GO:0005993">
    <property type="term" value="P:trehalose catabolic process"/>
    <property type="evidence" value="ECO:0007669"/>
    <property type="project" value="TreeGrafter"/>
</dbReference>
<dbReference type="AlphaFoldDB" id="A0A3A3YZ65"/>
<comment type="caution">
    <text evidence="4">The sequence shown here is derived from an EMBL/GenBank/DDBJ whole genome shotgun (WGS) entry which is preliminary data.</text>
</comment>
<gene>
    <name evidence="4" type="ORF">D5H78_10790</name>
</gene>
<dbReference type="PANTHER" id="PTHR31616:SF10">
    <property type="entry name" value="TREHALASE"/>
    <property type="match status" value="1"/>
</dbReference>
<evidence type="ECO:0000259" key="3">
    <source>
        <dbReference type="Pfam" id="PF19291"/>
    </source>
</evidence>